<proteinExistence type="predicted"/>
<name>A0ABQ3Y167_9ACTN</name>
<sequence length="265" mass="28326">MTSKPQAKVGRGGPLGSIMASGARSVNDALAEIHRRLSQESDRLAPEQILDLSILRVELSSYVDLEVALDDCTAVAERAMEMQPAADHGRVLVLLAVSADVNLRYHDSKGRPHPNAVLNACYSYRRACAHNDPTANLSRFVLAAALMAIAEYHHTDCGKGRQQLAGLFEKVPGNSAAAVMLRAAKSAMDDRCRRPKALPIDGPIPALFGGAMEPLDSVDLLSPVVADEAVLMEAPLKALAARVDCQPGRHLHGAHVVTQTPRQPA</sequence>
<accession>A0ABQ3Y167</accession>
<dbReference type="RefSeq" id="WP_203761627.1">
    <property type="nucleotide sequence ID" value="NZ_BAAABO010000027.1"/>
</dbReference>
<dbReference type="EMBL" id="BOMI01000037">
    <property type="protein sequence ID" value="GID73721.1"/>
    <property type="molecule type" value="Genomic_DNA"/>
</dbReference>
<protein>
    <submittedName>
        <fullName evidence="1">Uncharacterized protein</fullName>
    </submittedName>
</protein>
<evidence type="ECO:0000313" key="2">
    <source>
        <dbReference type="Proteomes" id="UP000609879"/>
    </source>
</evidence>
<dbReference type="Proteomes" id="UP000609879">
    <property type="component" value="Unassembled WGS sequence"/>
</dbReference>
<organism evidence="1 2">
    <name type="scientific">Paractinoplanes deccanensis</name>
    <dbReference type="NCBI Taxonomy" id="113561"/>
    <lineage>
        <taxon>Bacteria</taxon>
        <taxon>Bacillati</taxon>
        <taxon>Actinomycetota</taxon>
        <taxon>Actinomycetes</taxon>
        <taxon>Micromonosporales</taxon>
        <taxon>Micromonosporaceae</taxon>
        <taxon>Paractinoplanes</taxon>
    </lineage>
</organism>
<comment type="caution">
    <text evidence="1">The sequence shown here is derived from an EMBL/GenBank/DDBJ whole genome shotgun (WGS) entry which is preliminary data.</text>
</comment>
<gene>
    <name evidence="1" type="ORF">Ade02nite_23620</name>
</gene>
<evidence type="ECO:0000313" key="1">
    <source>
        <dbReference type="EMBL" id="GID73721.1"/>
    </source>
</evidence>
<keyword evidence="2" id="KW-1185">Reference proteome</keyword>
<reference evidence="1 2" key="1">
    <citation type="submission" date="2021-01" db="EMBL/GenBank/DDBJ databases">
        <title>Whole genome shotgun sequence of Actinoplanes deccanensis NBRC 13994.</title>
        <authorList>
            <person name="Komaki H."/>
            <person name="Tamura T."/>
        </authorList>
    </citation>
    <scope>NUCLEOTIDE SEQUENCE [LARGE SCALE GENOMIC DNA]</scope>
    <source>
        <strain evidence="1 2">NBRC 13994</strain>
    </source>
</reference>